<reference evidence="2 3" key="1">
    <citation type="journal article" date="2019" name="Sci. Rep.">
        <title>A high-quality genome of Eragrostis curvula grass provides insights into Poaceae evolution and supports new strategies to enhance forage quality.</title>
        <authorList>
            <person name="Carballo J."/>
            <person name="Santos B.A.C.M."/>
            <person name="Zappacosta D."/>
            <person name="Garbus I."/>
            <person name="Selva J.P."/>
            <person name="Gallo C.A."/>
            <person name="Diaz A."/>
            <person name="Albertini E."/>
            <person name="Caccamo M."/>
            <person name="Echenique V."/>
        </authorList>
    </citation>
    <scope>NUCLEOTIDE SEQUENCE [LARGE SCALE GENOMIC DNA]</scope>
    <source>
        <strain evidence="3">cv. Victoria</strain>
        <tissue evidence="2">Leaf</tissue>
    </source>
</reference>
<feature type="compositionally biased region" description="Polar residues" evidence="1">
    <location>
        <begin position="281"/>
        <end position="294"/>
    </location>
</feature>
<organism evidence="2 3">
    <name type="scientific">Eragrostis curvula</name>
    <name type="common">weeping love grass</name>
    <dbReference type="NCBI Taxonomy" id="38414"/>
    <lineage>
        <taxon>Eukaryota</taxon>
        <taxon>Viridiplantae</taxon>
        <taxon>Streptophyta</taxon>
        <taxon>Embryophyta</taxon>
        <taxon>Tracheophyta</taxon>
        <taxon>Spermatophyta</taxon>
        <taxon>Magnoliopsida</taxon>
        <taxon>Liliopsida</taxon>
        <taxon>Poales</taxon>
        <taxon>Poaceae</taxon>
        <taxon>PACMAD clade</taxon>
        <taxon>Chloridoideae</taxon>
        <taxon>Eragrostideae</taxon>
        <taxon>Eragrostidinae</taxon>
        <taxon>Eragrostis</taxon>
    </lineage>
</organism>
<accession>A0A5J9VPE2</accession>
<sequence length="344" mass="37516">MGKGITMKGDSAASMREEPSKKELAIQKRLDYLEEKIKGFKGWSHWSEADKQASREYRRAVLEAEYDRLGSLSDDEEVEEDEEEELAKYLKNWIWGRLYRLDETILLAAVDRSRAGERKTAQPMQSAPSQISSFPVSFSRFTSKAAAAAASSANTIYLLAARPRLPSEFLPGKDARLRPVSVTDEYSVQLAAPAAVDATCVPWPSPSLGDWGLASFSLRVSVLSRKDLAPTSLLLHMLALNRSPSSHLPFQLGRTEPSPVSLKLALSGHIPVSTKPMMTPSPKSVSGHTPNSVSRPRKPGDLVVCSGTTLSALYTPATPGVLARRRAWSSVSSAAKPCITVSYT</sequence>
<proteinExistence type="predicted"/>
<evidence type="ECO:0000313" key="2">
    <source>
        <dbReference type="EMBL" id="TVU38232.1"/>
    </source>
</evidence>
<evidence type="ECO:0000313" key="3">
    <source>
        <dbReference type="Proteomes" id="UP000324897"/>
    </source>
</evidence>
<name>A0A5J9VPE2_9POAL</name>
<keyword evidence="3" id="KW-1185">Reference proteome</keyword>
<dbReference type="Gramene" id="TVU38232">
    <property type="protein sequence ID" value="TVU38232"/>
    <property type="gene ID" value="EJB05_11589"/>
</dbReference>
<evidence type="ECO:0000256" key="1">
    <source>
        <dbReference type="SAM" id="MobiDB-lite"/>
    </source>
</evidence>
<dbReference type="Proteomes" id="UP000324897">
    <property type="component" value="Chromosome 4"/>
</dbReference>
<comment type="caution">
    <text evidence="2">The sequence shown here is derived from an EMBL/GenBank/DDBJ whole genome shotgun (WGS) entry which is preliminary data.</text>
</comment>
<dbReference type="AlphaFoldDB" id="A0A5J9VPE2"/>
<gene>
    <name evidence="2" type="ORF">EJB05_11589</name>
</gene>
<feature type="region of interest" description="Disordered" evidence="1">
    <location>
        <begin position="1"/>
        <end position="22"/>
    </location>
</feature>
<protein>
    <submittedName>
        <fullName evidence="2">Uncharacterized protein</fullName>
    </submittedName>
</protein>
<feature type="region of interest" description="Disordered" evidence="1">
    <location>
        <begin position="273"/>
        <end position="300"/>
    </location>
</feature>
<dbReference type="EMBL" id="RWGY01000007">
    <property type="protein sequence ID" value="TVU38232.1"/>
    <property type="molecule type" value="Genomic_DNA"/>
</dbReference>